<dbReference type="EMBL" id="OU963866">
    <property type="protein sequence ID" value="CAH0390762.1"/>
    <property type="molecule type" value="Genomic_DNA"/>
</dbReference>
<keyword evidence="4" id="KW-0175">Coiled coil</keyword>
<dbReference type="PANTHER" id="PTHR28664:SF4">
    <property type="entry name" value="TIGHT JUNCTION-ASSOCIATED PROTEIN 1"/>
    <property type="match status" value="1"/>
</dbReference>
<accession>A0A9P0F760</accession>
<feature type="region of interest" description="Disordered" evidence="5">
    <location>
        <begin position="328"/>
        <end position="354"/>
    </location>
</feature>
<gene>
    <name evidence="6" type="ORF">BEMITA_LOCUS9458</name>
</gene>
<name>A0A9P0F760_BEMTA</name>
<reference evidence="6" key="1">
    <citation type="submission" date="2021-12" db="EMBL/GenBank/DDBJ databases">
        <authorList>
            <person name="King R."/>
        </authorList>
    </citation>
    <scope>NUCLEOTIDE SEQUENCE</scope>
</reference>
<evidence type="ECO:0000256" key="1">
    <source>
        <dbReference type="ARBA" id="ARBA00004170"/>
    </source>
</evidence>
<keyword evidence="7" id="KW-1185">Reference proteome</keyword>
<evidence type="ECO:0008006" key="8">
    <source>
        <dbReference type="Google" id="ProtNLM"/>
    </source>
</evidence>
<proteinExistence type="predicted"/>
<sequence length="509" mass="56951">MAHQKSTCETCQRSCTNCGDQSSLHLHVEIENLKQRLLEKENHIVNMETNFLKEAEKFPNGEHAALTEEVLMWQEKYSRLYEAHKRVQKVNQSLEDKLLKIVDKCETEKNALSTEIANLTRKLVDEQFSVSKLQEDNERYKTDLNLAIQLLHCKPSNFVPQRLDALPSDIQAKVRSHLTPKSIRRFPDGNGNIQTKHEMKTIKVPIPTFPPTAMVYSLDKPTIDKESQCDDASGKPPQSPVDIVSAAIMAKVLEERERERASPKHCRTCFCSSRSSQNKCTQTDENDILFFTSFDFDNKAVMKNGSDSYKNPSFDSFEAAPKLTRPGIKFSKRDSSKSGFSVSKISQQPSNLSSSDEKLIQEINSSCNNCNNNNINNGKQKECSIGVTIPSADKFSDSDNDSPSTSCNLISFDNSSLSSSENCKENTSTKVSPVGPRLCSVRVQAGSHNILLDNAVNPYSTPVLYRSRFFNDATEPLVHSSRSRSTSISSSPEDASIVQRKLLCAETEI</sequence>
<organism evidence="6 7">
    <name type="scientific">Bemisia tabaci</name>
    <name type="common">Sweetpotato whitefly</name>
    <name type="synonym">Aleurodes tabaci</name>
    <dbReference type="NCBI Taxonomy" id="7038"/>
    <lineage>
        <taxon>Eukaryota</taxon>
        <taxon>Metazoa</taxon>
        <taxon>Ecdysozoa</taxon>
        <taxon>Arthropoda</taxon>
        <taxon>Hexapoda</taxon>
        <taxon>Insecta</taxon>
        <taxon>Pterygota</taxon>
        <taxon>Neoptera</taxon>
        <taxon>Paraneoptera</taxon>
        <taxon>Hemiptera</taxon>
        <taxon>Sternorrhyncha</taxon>
        <taxon>Aleyrodoidea</taxon>
        <taxon>Aleyrodidae</taxon>
        <taxon>Aleyrodinae</taxon>
        <taxon>Bemisia</taxon>
    </lineage>
</organism>
<comment type="subcellular location">
    <subcellularLocation>
        <location evidence="1">Membrane</location>
        <topology evidence="1">Peripheral membrane protein</topology>
    </subcellularLocation>
</comment>
<dbReference type="InterPro" id="IPR043441">
    <property type="entry name" value="Tjap1/BEGAIN"/>
</dbReference>
<evidence type="ECO:0000256" key="3">
    <source>
        <dbReference type="ARBA" id="ARBA00023136"/>
    </source>
</evidence>
<keyword evidence="3" id="KW-0472">Membrane</keyword>
<dbReference type="Proteomes" id="UP001152759">
    <property type="component" value="Chromosome 5"/>
</dbReference>
<dbReference type="KEGG" id="btab:109032193"/>
<evidence type="ECO:0000313" key="7">
    <source>
        <dbReference type="Proteomes" id="UP001152759"/>
    </source>
</evidence>
<evidence type="ECO:0000313" key="6">
    <source>
        <dbReference type="EMBL" id="CAH0390762.1"/>
    </source>
</evidence>
<dbReference type="AlphaFoldDB" id="A0A9P0F760"/>
<feature type="compositionally biased region" description="Low complexity" evidence="5">
    <location>
        <begin position="337"/>
        <end position="346"/>
    </location>
</feature>
<dbReference type="PANTHER" id="PTHR28664">
    <property type="entry name" value="TIGHT JUNCTION-ASSOCIATED PROTEIN 1"/>
    <property type="match status" value="1"/>
</dbReference>
<protein>
    <recommendedName>
        <fullName evidence="8">Tight junction-associated protein 1</fullName>
    </recommendedName>
</protein>
<evidence type="ECO:0000256" key="4">
    <source>
        <dbReference type="SAM" id="Coils"/>
    </source>
</evidence>
<feature type="coiled-coil region" evidence="4">
    <location>
        <begin position="102"/>
        <end position="150"/>
    </location>
</feature>
<keyword evidence="2" id="KW-0597">Phosphoprotein</keyword>
<evidence type="ECO:0000256" key="2">
    <source>
        <dbReference type="ARBA" id="ARBA00022553"/>
    </source>
</evidence>
<dbReference type="GO" id="GO:0016020">
    <property type="term" value="C:membrane"/>
    <property type="evidence" value="ECO:0007669"/>
    <property type="project" value="UniProtKB-SubCell"/>
</dbReference>
<evidence type="ECO:0000256" key="5">
    <source>
        <dbReference type="SAM" id="MobiDB-lite"/>
    </source>
</evidence>